<dbReference type="GO" id="GO:0032196">
    <property type="term" value="P:transposition"/>
    <property type="evidence" value="ECO:0007669"/>
    <property type="project" value="TreeGrafter"/>
</dbReference>
<organism evidence="2 3">
    <name type="scientific">Tepidibacillus fermentans</name>
    <dbReference type="NCBI Taxonomy" id="1281767"/>
    <lineage>
        <taxon>Bacteria</taxon>
        <taxon>Bacillati</taxon>
        <taxon>Bacillota</taxon>
        <taxon>Bacilli</taxon>
        <taxon>Bacillales</taxon>
        <taxon>Bacillaceae</taxon>
        <taxon>Tepidibacillus</taxon>
    </lineage>
</organism>
<proteinExistence type="predicted"/>
<dbReference type="PANTHER" id="PTHR10948">
    <property type="entry name" value="TRANSPOSASE"/>
    <property type="match status" value="1"/>
</dbReference>
<dbReference type="Gene3D" id="1.10.10.60">
    <property type="entry name" value="Homeodomain-like"/>
    <property type="match status" value="1"/>
</dbReference>
<comment type="caution">
    <text evidence="2">The sequence shown here is derived from an EMBL/GenBank/DDBJ whole genome shotgun (WGS) entry which is preliminary data.</text>
</comment>
<dbReference type="PANTHER" id="PTHR10948:SF23">
    <property type="entry name" value="TRANSPOSASE INSI FOR INSERTION SEQUENCE ELEMENT IS30A-RELATED"/>
    <property type="match status" value="1"/>
</dbReference>
<feature type="domain" description="Transposase IS30-like HTH" evidence="1">
    <location>
        <begin position="13"/>
        <end position="55"/>
    </location>
</feature>
<dbReference type="GO" id="GO:0005829">
    <property type="term" value="C:cytosol"/>
    <property type="evidence" value="ECO:0007669"/>
    <property type="project" value="TreeGrafter"/>
</dbReference>
<dbReference type="Pfam" id="PF13936">
    <property type="entry name" value="HTH_38"/>
    <property type="match status" value="1"/>
</dbReference>
<dbReference type="EMBL" id="SMAB01000015">
    <property type="protein sequence ID" value="TCS80789.1"/>
    <property type="molecule type" value="Genomic_DNA"/>
</dbReference>
<protein>
    <submittedName>
        <fullName evidence="2">Helix-turn-helix protein</fullName>
    </submittedName>
</protein>
<accession>A0A4R3KCY2</accession>
<dbReference type="InterPro" id="IPR025246">
    <property type="entry name" value="IS30-like_HTH"/>
</dbReference>
<evidence type="ECO:0000313" key="2">
    <source>
        <dbReference type="EMBL" id="TCS80789.1"/>
    </source>
</evidence>
<dbReference type="Proteomes" id="UP000295788">
    <property type="component" value="Unassembled WGS sequence"/>
</dbReference>
<dbReference type="SUPFAM" id="SSF88659">
    <property type="entry name" value="Sigma3 and sigma4 domains of RNA polymerase sigma factors"/>
    <property type="match status" value="1"/>
</dbReference>
<dbReference type="AlphaFoldDB" id="A0A4R3KCY2"/>
<dbReference type="GO" id="GO:0004803">
    <property type="term" value="F:transposase activity"/>
    <property type="evidence" value="ECO:0007669"/>
    <property type="project" value="TreeGrafter"/>
</dbReference>
<name>A0A4R3KCY2_9BACI</name>
<evidence type="ECO:0000313" key="3">
    <source>
        <dbReference type="Proteomes" id="UP000295788"/>
    </source>
</evidence>
<reference evidence="2 3" key="1">
    <citation type="submission" date="2019-03" db="EMBL/GenBank/DDBJ databases">
        <title>Genomic Encyclopedia of Type Strains, Phase IV (KMG-IV): sequencing the most valuable type-strain genomes for metagenomic binning, comparative biology and taxonomic classification.</title>
        <authorList>
            <person name="Goeker M."/>
        </authorList>
    </citation>
    <scope>NUCLEOTIDE SEQUENCE [LARGE SCALE GENOMIC DNA]</scope>
    <source>
        <strain evidence="2 3">DSM 23802</strain>
    </source>
</reference>
<evidence type="ECO:0000259" key="1">
    <source>
        <dbReference type="Pfam" id="PF13936"/>
    </source>
</evidence>
<keyword evidence="3" id="KW-1185">Reference proteome</keyword>
<dbReference type="InterPro" id="IPR051917">
    <property type="entry name" value="Transposase-Integrase"/>
</dbReference>
<gene>
    <name evidence="2" type="ORF">EDD72_11516</name>
</gene>
<dbReference type="InterPro" id="IPR013324">
    <property type="entry name" value="RNA_pol_sigma_r3/r4-like"/>
</dbReference>
<sequence>MAYSKHNTKKRHFKHLTPYERGHIQVLQKEGKTLQEIADLLGRHKSTISRELKRGTVIQRRSDLSEYRAY</sequence>